<proteinExistence type="predicted"/>
<dbReference type="PANTHER" id="PTHR32308">
    <property type="entry name" value="LYASE BETA SUBUNIT, PUTATIVE (AFU_ORTHOLOGUE AFUA_4G13030)-RELATED"/>
    <property type="match status" value="1"/>
</dbReference>
<evidence type="ECO:0000256" key="1">
    <source>
        <dbReference type="ARBA" id="ARBA00001946"/>
    </source>
</evidence>
<evidence type="ECO:0000256" key="3">
    <source>
        <dbReference type="ARBA" id="ARBA00022842"/>
    </source>
</evidence>
<feature type="domain" description="HpcH/HpaI aldolase/citrate lyase" evidence="4">
    <location>
        <begin position="73"/>
        <end position="236"/>
    </location>
</feature>
<accession>A0A5B1M3X0</accession>
<dbReference type="Proteomes" id="UP000324351">
    <property type="component" value="Unassembled WGS sequence"/>
</dbReference>
<evidence type="ECO:0000313" key="5">
    <source>
        <dbReference type="EMBL" id="KAA1427613.1"/>
    </source>
</evidence>
<reference evidence="5 6" key="2">
    <citation type="submission" date="2019-09" db="EMBL/GenBank/DDBJ databases">
        <authorList>
            <person name="Jin C."/>
        </authorList>
    </citation>
    <scope>NUCLEOTIDE SEQUENCE [LARGE SCALE GENOMIC DNA]</scope>
    <source>
        <strain evidence="5 6">BN140041</strain>
    </source>
</reference>
<name>A0A5B1M3X0_9ACTN</name>
<evidence type="ECO:0000256" key="2">
    <source>
        <dbReference type="ARBA" id="ARBA00022723"/>
    </source>
</evidence>
<dbReference type="PANTHER" id="PTHR32308:SF10">
    <property type="entry name" value="CITRATE LYASE SUBUNIT BETA"/>
    <property type="match status" value="1"/>
</dbReference>
<comment type="caution">
    <text evidence="5">The sequence shown here is derived from an EMBL/GenBank/DDBJ whole genome shotgun (WGS) entry which is preliminary data.</text>
</comment>
<keyword evidence="2" id="KW-0479">Metal-binding</keyword>
<dbReference type="InterPro" id="IPR015813">
    <property type="entry name" value="Pyrv/PenolPyrv_kinase-like_dom"/>
</dbReference>
<dbReference type="InterPro" id="IPR040442">
    <property type="entry name" value="Pyrv_kinase-like_dom_sf"/>
</dbReference>
<dbReference type="Gene3D" id="3.20.20.60">
    <property type="entry name" value="Phosphoenolpyruvate-binding domains"/>
    <property type="match status" value="1"/>
</dbReference>
<dbReference type="Pfam" id="PF03328">
    <property type="entry name" value="HpcH_HpaI"/>
    <property type="match status" value="1"/>
</dbReference>
<dbReference type="GO" id="GO:0006107">
    <property type="term" value="P:oxaloacetate metabolic process"/>
    <property type="evidence" value="ECO:0007669"/>
    <property type="project" value="TreeGrafter"/>
</dbReference>
<comment type="cofactor">
    <cofactor evidence="1">
        <name>Mg(2+)</name>
        <dbReference type="ChEBI" id="CHEBI:18420"/>
    </cofactor>
</comment>
<gene>
    <name evidence="5" type="ORF">F0U47_09195</name>
</gene>
<dbReference type="AlphaFoldDB" id="A0A5B1M3X0"/>
<dbReference type="GO" id="GO:0000287">
    <property type="term" value="F:magnesium ion binding"/>
    <property type="evidence" value="ECO:0007669"/>
    <property type="project" value="TreeGrafter"/>
</dbReference>
<keyword evidence="6" id="KW-1185">Reference proteome</keyword>
<sequence>MKLRTPSDSFTGRPVKLSQARLAETCVIPPPGDPAVGSADVSHKSAKDFFRPLAVGAPAPLREIPARPSRAIHFFDPSNEKMAAKIPGMIGTVDVLLGNLEDAIKADNKVAAREGLVKIAQSTDFGPTQLWTRINALDSPWVLDDLTTLVPAIGDKLDVIMVPKVQGAEDIHFVDRLLAQLEAKAGLTRPILVHAILETARGVANVEEICGASPRMQGLSLGPADLAADRKMKTTRVGGGHPGYLVREDPPRDELGVSRVDAPRATYQQDLWHYTIAKMVDACAMHGIYPYYGPFGDIADTVACEDQFRNAFLLGCVGTWSLHPKQIAIANKVFSPSVDDIAHARRVVAAMGDGTGAVMIDGKMEDDASLKQCLVLVELAEKLAEIDPELKAAYDAIPAEGVSA</sequence>
<dbReference type="InterPro" id="IPR005000">
    <property type="entry name" value="Aldolase/citrate-lyase_domain"/>
</dbReference>
<evidence type="ECO:0000259" key="4">
    <source>
        <dbReference type="Pfam" id="PF03328"/>
    </source>
</evidence>
<reference evidence="5 6" key="1">
    <citation type="submission" date="2019-09" db="EMBL/GenBank/DDBJ databases">
        <title>Nocardioides panacisoli sp. nov., isolated from the soil of a ginseng field.</title>
        <authorList>
            <person name="Cho C."/>
        </authorList>
    </citation>
    <scope>NUCLEOTIDE SEQUENCE [LARGE SCALE GENOMIC DNA]</scope>
    <source>
        <strain evidence="5 6">BN140041</strain>
    </source>
</reference>
<dbReference type="GO" id="GO:0016829">
    <property type="term" value="F:lyase activity"/>
    <property type="evidence" value="ECO:0007669"/>
    <property type="project" value="UniProtKB-KW"/>
</dbReference>
<protein>
    <submittedName>
        <fullName evidence="5">CoA ester lyase</fullName>
    </submittedName>
</protein>
<keyword evidence="3" id="KW-0460">Magnesium</keyword>
<dbReference type="SUPFAM" id="SSF51621">
    <property type="entry name" value="Phosphoenolpyruvate/pyruvate domain"/>
    <property type="match status" value="1"/>
</dbReference>
<dbReference type="EMBL" id="VUJW01000003">
    <property type="protein sequence ID" value="KAA1427613.1"/>
    <property type="molecule type" value="Genomic_DNA"/>
</dbReference>
<evidence type="ECO:0000313" key="6">
    <source>
        <dbReference type="Proteomes" id="UP000324351"/>
    </source>
</evidence>
<organism evidence="5 6">
    <name type="scientific">Nocardioides antri</name>
    <dbReference type="NCBI Taxonomy" id="2607659"/>
    <lineage>
        <taxon>Bacteria</taxon>
        <taxon>Bacillati</taxon>
        <taxon>Actinomycetota</taxon>
        <taxon>Actinomycetes</taxon>
        <taxon>Propionibacteriales</taxon>
        <taxon>Nocardioidaceae</taxon>
        <taxon>Nocardioides</taxon>
    </lineage>
</organism>
<keyword evidence="5" id="KW-0456">Lyase</keyword>